<dbReference type="Gene3D" id="2.50.20.10">
    <property type="entry name" value="Lipoprotein localisation LolA/LolB/LppX"/>
    <property type="match status" value="1"/>
</dbReference>
<evidence type="ECO:0000313" key="3">
    <source>
        <dbReference type="Proteomes" id="UP000825381"/>
    </source>
</evidence>
<feature type="chain" id="PRO_5045895170" evidence="1">
    <location>
        <begin position="18"/>
        <end position="259"/>
    </location>
</feature>
<keyword evidence="1" id="KW-0732">Signal</keyword>
<evidence type="ECO:0000256" key="1">
    <source>
        <dbReference type="SAM" id="SignalP"/>
    </source>
</evidence>
<accession>A0ABX8V8D5</accession>
<gene>
    <name evidence="2" type="ORF">K1I41_04195</name>
</gene>
<dbReference type="PROSITE" id="PS51257">
    <property type="entry name" value="PROKAR_LIPOPROTEIN"/>
    <property type="match status" value="1"/>
</dbReference>
<dbReference type="Proteomes" id="UP000825381">
    <property type="component" value="Chromosome"/>
</dbReference>
<dbReference type="InterPro" id="IPR025634">
    <property type="entry name" value="DUF4292"/>
</dbReference>
<protein>
    <submittedName>
        <fullName evidence="2">DUF4292 domain-containing protein</fullName>
    </submittedName>
</protein>
<keyword evidence="3" id="KW-1185">Reference proteome</keyword>
<organism evidence="2 3">
    <name type="scientific">Flavobacterium litorale</name>
    <dbReference type="NCBI Taxonomy" id="2856519"/>
    <lineage>
        <taxon>Bacteria</taxon>
        <taxon>Pseudomonadati</taxon>
        <taxon>Bacteroidota</taxon>
        <taxon>Flavobacteriia</taxon>
        <taxon>Flavobacteriales</taxon>
        <taxon>Flavobacteriaceae</taxon>
        <taxon>Flavobacterium</taxon>
    </lineage>
</organism>
<evidence type="ECO:0000313" key="2">
    <source>
        <dbReference type="EMBL" id="QYJ69097.1"/>
    </source>
</evidence>
<dbReference type="RefSeq" id="WP_220641432.1">
    <property type="nucleotide sequence ID" value="NZ_CP080429.1"/>
</dbReference>
<sequence length="259" mass="29137">MRKITAFLLTVTVLLLASCKSKQQAILAEKRATKPKTTAQIIQGHYTNKKDFKTLYIRAGVRYSDKNTSQKLSADIRIKKDEKILVSLKFLGITMAKGLITPEGVSYYEKLNNTYFQGNYAMLSRWLGADLDYNKVQNLILGKALYNLNEGNYKSGIKDDLYVLGDTTGGITKLFMFEGGNFLLKKEVIAQGGMDARSLDIQYPSHSQYPNAVLPAAIKVMAEQNDKVTIDIEYNTVTFDEDFSFPYSVPVGFEQIFLD</sequence>
<reference evidence="2 3" key="1">
    <citation type="submission" date="2021-07" db="EMBL/GenBank/DDBJ databases">
        <title>Flavobacterium WSW3-B6 sp.nov, isolated from seaweed.</title>
        <authorList>
            <person name="Muhammad N."/>
            <person name="Ho H."/>
            <person name="Lee Y.-J."/>
            <person name="Nguyen T."/>
            <person name="Ho J."/>
            <person name="Kim S.-G."/>
        </authorList>
    </citation>
    <scope>NUCLEOTIDE SEQUENCE [LARGE SCALE GENOMIC DNA]</scope>
    <source>
        <strain evidence="2 3">WSW3-B6</strain>
    </source>
</reference>
<dbReference type="Pfam" id="PF14125">
    <property type="entry name" value="DUF4292"/>
    <property type="match status" value="1"/>
</dbReference>
<proteinExistence type="predicted"/>
<name>A0ABX8V8D5_9FLAO</name>
<feature type="signal peptide" evidence="1">
    <location>
        <begin position="1"/>
        <end position="17"/>
    </location>
</feature>
<dbReference type="EMBL" id="CP080429">
    <property type="protein sequence ID" value="QYJ69097.1"/>
    <property type="molecule type" value="Genomic_DNA"/>
</dbReference>